<accession>A0AAE0YJP0</accession>
<sequence>MALFLGLSHQIGSKTRTTEMAHTKGTQQTDQSTGRGEFFSRSVGQEDSPALPAAVGGECQNVSSSSNQWSILPSATLTHPPPAHFNPITIFWFIKISYVITPLLDDTRSKPGSRETQECFSGIATGRTRPTSLYLYGNRGPQLDNKLSHGTLSTFRASPPQVQQPV</sequence>
<proteinExistence type="predicted"/>
<comment type="caution">
    <text evidence="2">The sequence shown here is derived from an EMBL/GenBank/DDBJ whole genome shotgun (WGS) entry which is preliminary data.</text>
</comment>
<reference evidence="2" key="1">
    <citation type="journal article" date="2023" name="G3 (Bethesda)">
        <title>A reference genome for the long-term kleptoplast-retaining sea slug Elysia crispata morphotype clarki.</title>
        <authorList>
            <person name="Eastman K.E."/>
            <person name="Pendleton A.L."/>
            <person name="Shaikh M.A."/>
            <person name="Suttiyut T."/>
            <person name="Ogas R."/>
            <person name="Tomko P."/>
            <person name="Gavelis G."/>
            <person name="Widhalm J.R."/>
            <person name="Wisecaver J.H."/>
        </authorList>
    </citation>
    <scope>NUCLEOTIDE SEQUENCE</scope>
    <source>
        <strain evidence="2">ECLA1</strain>
    </source>
</reference>
<dbReference type="EMBL" id="JAWDGP010006036">
    <property type="protein sequence ID" value="KAK3748235.1"/>
    <property type="molecule type" value="Genomic_DNA"/>
</dbReference>
<protein>
    <submittedName>
        <fullName evidence="2">Uncharacterized protein</fullName>
    </submittedName>
</protein>
<evidence type="ECO:0000313" key="3">
    <source>
        <dbReference type="Proteomes" id="UP001283361"/>
    </source>
</evidence>
<feature type="region of interest" description="Disordered" evidence="1">
    <location>
        <begin position="147"/>
        <end position="166"/>
    </location>
</feature>
<feature type="region of interest" description="Disordered" evidence="1">
    <location>
        <begin position="14"/>
        <end position="35"/>
    </location>
</feature>
<evidence type="ECO:0000313" key="2">
    <source>
        <dbReference type="EMBL" id="KAK3748235.1"/>
    </source>
</evidence>
<keyword evidence="3" id="KW-1185">Reference proteome</keyword>
<name>A0AAE0YJP0_9GAST</name>
<feature type="compositionally biased region" description="Polar residues" evidence="1">
    <location>
        <begin position="23"/>
        <end position="34"/>
    </location>
</feature>
<evidence type="ECO:0000256" key="1">
    <source>
        <dbReference type="SAM" id="MobiDB-lite"/>
    </source>
</evidence>
<gene>
    <name evidence="2" type="ORF">RRG08_039488</name>
</gene>
<organism evidence="2 3">
    <name type="scientific">Elysia crispata</name>
    <name type="common">lettuce slug</name>
    <dbReference type="NCBI Taxonomy" id="231223"/>
    <lineage>
        <taxon>Eukaryota</taxon>
        <taxon>Metazoa</taxon>
        <taxon>Spiralia</taxon>
        <taxon>Lophotrochozoa</taxon>
        <taxon>Mollusca</taxon>
        <taxon>Gastropoda</taxon>
        <taxon>Heterobranchia</taxon>
        <taxon>Euthyneura</taxon>
        <taxon>Panpulmonata</taxon>
        <taxon>Sacoglossa</taxon>
        <taxon>Placobranchoidea</taxon>
        <taxon>Plakobranchidae</taxon>
        <taxon>Elysia</taxon>
    </lineage>
</organism>
<dbReference type="Proteomes" id="UP001283361">
    <property type="component" value="Unassembled WGS sequence"/>
</dbReference>
<dbReference type="AlphaFoldDB" id="A0AAE0YJP0"/>
<feature type="compositionally biased region" description="Polar residues" evidence="1">
    <location>
        <begin position="148"/>
        <end position="166"/>
    </location>
</feature>